<name>A0A087E9X9_9BIFI</name>
<dbReference type="GO" id="GO:0009294">
    <property type="term" value="P:DNA-mediated transformation"/>
    <property type="evidence" value="ECO:0007669"/>
    <property type="project" value="InterPro"/>
</dbReference>
<evidence type="ECO:0000313" key="5">
    <source>
        <dbReference type="Proteomes" id="UP000029055"/>
    </source>
</evidence>
<keyword evidence="5" id="KW-1185">Reference proteome</keyword>
<feature type="domain" description="Smf/DprA SLOG" evidence="3">
    <location>
        <begin position="159"/>
        <end position="379"/>
    </location>
</feature>
<dbReference type="SUPFAM" id="SSF102405">
    <property type="entry name" value="MCP/YpsA-like"/>
    <property type="match status" value="1"/>
</dbReference>
<dbReference type="PANTHER" id="PTHR43022:SF1">
    <property type="entry name" value="PROTEIN SMF"/>
    <property type="match status" value="1"/>
</dbReference>
<comment type="caution">
    <text evidence="4">The sequence shown here is derived from an EMBL/GenBank/DDBJ whole genome shotgun (WGS) entry which is preliminary data.</text>
</comment>
<feature type="compositionally biased region" description="Polar residues" evidence="2">
    <location>
        <begin position="535"/>
        <end position="547"/>
    </location>
</feature>
<feature type="compositionally biased region" description="Polar residues" evidence="2">
    <location>
        <begin position="397"/>
        <end position="406"/>
    </location>
</feature>
<protein>
    <submittedName>
        <fullName evidence="4">Smf protein</fullName>
    </submittedName>
</protein>
<feature type="region of interest" description="Disordered" evidence="2">
    <location>
        <begin position="390"/>
        <end position="442"/>
    </location>
</feature>
<accession>A0A087E9X9</accession>
<dbReference type="Pfam" id="PF02481">
    <property type="entry name" value="DNA_processg_A"/>
    <property type="match status" value="1"/>
</dbReference>
<feature type="region of interest" description="Disordered" evidence="2">
    <location>
        <begin position="30"/>
        <end position="56"/>
    </location>
</feature>
<feature type="compositionally biased region" description="Polar residues" evidence="2">
    <location>
        <begin position="30"/>
        <end position="43"/>
    </location>
</feature>
<dbReference type="AlphaFoldDB" id="A0A087E9X9"/>
<dbReference type="InterPro" id="IPR003488">
    <property type="entry name" value="DprA"/>
</dbReference>
<feature type="region of interest" description="Disordered" evidence="2">
    <location>
        <begin position="527"/>
        <end position="558"/>
    </location>
</feature>
<dbReference type="Gene3D" id="3.40.50.450">
    <property type="match status" value="1"/>
</dbReference>
<dbReference type="eggNOG" id="COG0758">
    <property type="taxonomic scope" value="Bacteria"/>
</dbReference>
<evidence type="ECO:0000256" key="1">
    <source>
        <dbReference type="ARBA" id="ARBA00006525"/>
    </source>
</evidence>
<proteinExistence type="inferred from homology"/>
<reference evidence="4 5" key="1">
    <citation type="submission" date="2014-03" db="EMBL/GenBank/DDBJ databases">
        <title>Genomics of Bifidobacteria.</title>
        <authorList>
            <person name="Ventura M."/>
            <person name="Milani C."/>
            <person name="Lugli G.A."/>
        </authorList>
    </citation>
    <scope>NUCLEOTIDE SEQUENCE [LARGE SCALE GENOMIC DNA]</scope>
    <source>
        <strain evidence="4 5">LMG 11597</strain>
    </source>
</reference>
<dbReference type="PANTHER" id="PTHR43022">
    <property type="entry name" value="PROTEIN SMF"/>
    <property type="match status" value="1"/>
</dbReference>
<evidence type="ECO:0000256" key="2">
    <source>
        <dbReference type="SAM" id="MobiDB-lite"/>
    </source>
</evidence>
<sequence length="558" mass="59575">MFALLKGAESAQSVVTLFRDATVDGMCANSSAVPNRDSPYSDTSHSDTLHSGLPYSDPERLGTVQLGTAGSQGSGAPNLAASNPDTLKVSTSKTSAHARRELESLFAMGIARWGRSVDHRGMRIFRRTLNRWLSRFLQLPGYDPQLLSDWFTMEGSQWIIAPHSKYWPSQLADLSTRKDWAAPLCLWGYGTPSSLVACPKPIAIVGSRGVSEYGRSVAHDIALQAAADGHIVVSGGAFGTDAAAHWGALEASRRDDIGAGTTVAVFAGGLNHIGPQRNERLFEAILANGGALVSELCPGTVPEARRFLLRNRIIAALSSTVVVAQARARSGALNTANWAAELGREVYAVPGGIDSPDNAGCNALIRDGKAVILCSTHHIDELCHKRHERFAPETESSEPTEFGTSTDSDEQTDRTGQLHPGNSNDEPATDAGPKEVEASRRYESVRTAIRRCRRRGLAAEPNAIFSMLVGDNASGHNATSSSTSADEEAGRQSASCGIATFAQLTEALGEMELMGMVEFHKGAIRISRQSDKESGNSCDASRSNDASQRCPADKEKQS</sequence>
<dbReference type="Proteomes" id="UP000029055">
    <property type="component" value="Unassembled WGS sequence"/>
</dbReference>
<evidence type="ECO:0000259" key="3">
    <source>
        <dbReference type="Pfam" id="PF02481"/>
    </source>
</evidence>
<dbReference type="STRING" id="77635.BISU_0587"/>
<evidence type="ECO:0000313" key="4">
    <source>
        <dbReference type="EMBL" id="KFJ04580.1"/>
    </source>
</evidence>
<comment type="similarity">
    <text evidence="1">Belongs to the DprA/Smf family.</text>
</comment>
<organism evidence="4 5">
    <name type="scientific">Bifidobacterium subtile</name>
    <dbReference type="NCBI Taxonomy" id="77635"/>
    <lineage>
        <taxon>Bacteria</taxon>
        <taxon>Bacillati</taxon>
        <taxon>Actinomycetota</taxon>
        <taxon>Actinomycetes</taxon>
        <taxon>Bifidobacteriales</taxon>
        <taxon>Bifidobacteriaceae</taxon>
        <taxon>Bifidobacterium</taxon>
    </lineage>
</organism>
<feature type="compositionally biased region" description="Basic and acidic residues" evidence="2">
    <location>
        <begin position="432"/>
        <end position="442"/>
    </location>
</feature>
<feature type="region of interest" description="Disordered" evidence="2">
    <location>
        <begin position="67"/>
        <end position="86"/>
    </location>
</feature>
<dbReference type="InterPro" id="IPR057666">
    <property type="entry name" value="DrpA_SLOG"/>
</dbReference>
<dbReference type="EMBL" id="JGZR01000003">
    <property type="protein sequence ID" value="KFJ04580.1"/>
    <property type="molecule type" value="Genomic_DNA"/>
</dbReference>
<gene>
    <name evidence="4" type="ORF">BISU_0587</name>
</gene>